<dbReference type="PANTHER" id="PTHR47957">
    <property type="entry name" value="ATP-DEPENDENT HELICASE HRQ1"/>
    <property type="match status" value="1"/>
</dbReference>
<dbReference type="AlphaFoldDB" id="A0A7L5AP45"/>
<evidence type="ECO:0000313" key="2">
    <source>
        <dbReference type="EMBL" id="QHO70119.1"/>
    </source>
</evidence>
<dbReference type="SMART" id="SM00490">
    <property type="entry name" value="HELICc"/>
    <property type="match status" value="1"/>
</dbReference>
<dbReference type="PANTHER" id="PTHR47957:SF3">
    <property type="entry name" value="ATP-DEPENDENT HELICASE HRQ1"/>
    <property type="match status" value="1"/>
</dbReference>
<evidence type="ECO:0000259" key="1">
    <source>
        <dbReference type="PROSITE" id="PS51194"/>
    </source>
</evidence>
<reference evidence="2 3" key="1">
    <citation type="submission" date="2016-09" db="EMBL/GenBank/DDBJ databases">
        <title>Complete genome sequence of microbes from the polar regions.</title>
        <authorList>
            <person name="Liao L."/>
            <person name="Chen B."/>
        </authorList>
    </citation>
    <scope>NUCLEOTIDE SEQUENCE [LARGE SCALE GENOMIC DNA]</scope>
    <source>
        <strain evidence="2 3">ZS314</strain>
    </source>
</reference>
<dbReference type="KEGG" id="mant:BHD05_11180"/>
<dbReference type="InterPro" id="IPR018973">
    <property type="entry name" value="MZB"/>
</dbReference>
<accession>A0A7L5AP45</accession>
<dbReference type="SUPFAM" id="SSF52540">
    <property type="entry name" value="P-loop containing nucleoside triphosphate hydrolases"/>
    <property type="match status" value="1"/>
</dbReference>
<dbReference type="EMBL" id="CP017146">
    <property type="protein sequence ID" value="QHO70119.1"/>
    <property type="molecule type" value="Genomic_DNA"/>
</dbReference>
<sequence length="1066" mass="116776">MFTDNRDTAARTAASMNVRQYRDLIRQTARRAVKSATTTDPLRLVFALLTNAGELSAASRQRASDIMQKHPLLAGAIFRSDAGTETLEDRTLIDATRADALDARLEWIELRDQISVVLTGLGISPAGTTPEALVYDGRPWYEYFTPPTSGLWNKAGAASSAGALAFFNGLLNRELAEAVFDGERRDFESTGLAWICPPSSSISEGPLGETLGVQFIASCIRILGLADLVEGSDYAADSATLPRPVSDYLKAVATAHSVDENTLTAWLFETLYTTVARGWILRIHDATGHLDLIPGGDAYFECSVCSFRHLHESAGVCANSGCRGTTLIKVERTVDTDDYYEWLSGQPPRRVAVAELTAQTKPLTEQRKRQRWFRGVQLPNPVENSLTNQLDVLSVTTTMEVGVDIGSLTSTMMANMPPQRFNYQQRVGRAGRAGQPFSFAITTCRDTAHDEYYFQNAERITGEAPPQPRLDLARERIVRRVINAELLRRAFGSLPHPPAWTRESIHGTFGQVSEWPSHRIGVSNWLSSSPQVAEVVGRLTVFTGIEDDAASKLIAWMRLELVIEIDSLLAKPDLVHSRELSTRLAYAGVLPMFGFPTRVRQLYDRPITRGTRPDEGVVSDRALGMAITSYAPGAEVVRDGMVHQSAGFAAYEGIGASRRSVNPLGAAVVISTCSGCGSTFIDEAKSTPCNVCGDAFRTFPMYEPLGFRTTYAARPFRSDYIRRQGKSAPTFAPVGDPRFSAQVCAVDIDLFEQSKLVQYNDNAGNLFNLKRLSDQSVIAVDDDLYSGNWKGRPSTGIPVDIAAIGEVRVTDALTVDLARADNVAGFIPLDGNAMPAGYSAFWSFAEVLRRSSQMLLDIDPQELQTGLQPTRLHGHSGAKVFVADAIDNGAGYAVELARPEVFAELLSVTRERLTAQYSVDEHKSCTTSCPDCLRAWDNQTLHGALDWRLALDMLDLASGNPLSLARWFGRTSKLVDSLNQVAPGQITVIEAQGQVPIISLLGGKALILIGHPLWWRNEENYSRQQVTALAEARAGFPGAAVTWTDFFEIDRRPLRVLQEAATSIRN</sequence>
<dbReference type="InterPro" id="IPR027417">
    <property type="entry name" value="P-loop_NTPase"/>
</dbReference>
<dbReference type="Pfam" id="PF00271">
    <property type="entry name" value="Helicase_C"/>
    <property type="match status" value="1"/>
</dbReference>
<dbReference type="InterPro" id="IPR001650">
    <property type="entry name" value="Helicase_C-like"/>
</dbReference>
<dbReference type="GO" id="GO:0036297">
    <property type="term" value="P:interstrand cross-link repair"/>
    <property type="evidence" value="ECO:0007669"/>
    <property type="project" value="TreeGrafter"/>
</dbReference>
<name>A0A7L5AP45_9MICO</name>
<dbReference type="Proteomes" id="UP000464507">
    <property type="component" value="Chromosome"/>
</dbReference>
<gene>
    <name evidence="2" type="ORF">BHD05_11180</name>
</gene>
<feature type="domain" description="Helicase C-terminal" evidence="1">
    <location>
        <begin position="309"/>
        <end position="473"/>
    </location>
</feature>
<proteinExistence type="predicted"/>
<evidence type="ECO:0000313" key="3">
    <source>
        <dbReference type="Proteomes" id="UP000464507"/>
    </source>
</evidence>
<dbReference type="GO" id="GO:0043138">
    <property type="term" value="F:3'-5' DNA helicase activity"/>
    <property type="evidence" value="ECO:0007669"/>
    <property type="project" value="TreeGrafter"/>
</dbReference>
<protein>
    <recommendedName>
        <fullName evidence="1">Helicase C-terminal domain-containing protein</fullName>
    </recommendedName>
</protein>
<dbReference type="Gene3D" id="3.40.50.300">
    <property type="entry name" value="P-loop containing nucleotide triphosphate hydrolases"/>
    <property type="match status" value="1"/>
</dbReference>
<dbReference type="PROSITE" id="PS51194">
    <property type="entry name" value="HELICASE_CTER"/>
    <property type="match status" value="1"/>
</dbReference>
<keyword evidence="3" id="KW-1185">Reference proteome</keyword>
<organism evidence="2 3">
    <name type="scientific">Marisediminicola antarctica</name>
    <dbReference type="NCBI Taxonomy" id="674079"/>
    <lineage>
        <taxon>Bacteria</taxon>
        <taxon>Bacillati</taxon>
        <taxon>Actinomycetota</taxon>
        <taxon>Actinomycetes</taxon>
        <taxon>Micrococcales</taxon>
        <taxon>Microbacteriaceae</taxon>
        <taxon>Marisediminicola</taxon>
    </lineage>
</organism>
<dbReference type="Pfam" id="PF09369">
    <property type="entry name" value="MZB"/>
    <property type="match status" value="1"/>
</dbReference>
<dbReference type="GO" id="GO:0006289">
    <property type="term" value="P:nucleotide-excision repair"/>
    <property type="evidence" value="ECO:0007669"/>
    <property type="project" value="TreeGrafter"/>
</dbReference>